<protein>
    <submittedName>
        <fullName evidence="1">Uncharacterized protein</fullName>
    </submittedName>
</protein>
<name>A0A0T7G1C9_NEOGA</name>
<dbReference type="AlphaFoldDB" id="A0A0T7G1C9"/>
<evidence type="ECO:0000313" key="1">
    <source>
        <dbReference type="EMBL" id="CDZ41048.1"/>
    </source>
</evidence>
<evidence type="ECO:0000313" key="2">
    <source>
        <dbReference type="Proteomes" id="UP000046176"/>
    </source>
</evidence>
<dbReference type="Proteomes" id="UP000046176">
    <property type="component" value="Unassembled WGS sequence"/>
</dbReference>
<dbReference type="EMBL" id="CCRH01000026">
    <property type="protein sequence ID" value="CDZ41048.1"/>
    <property type="molecule type" value="Genomic_DNA"/>
</dbReference>
<sequence>MSGIFKSMKRVLTGRVVRRTDLHIMNGRCAISFRMKRDSEDAYVVLACTSAGNRQYYPFERSEFESFVAAAIEMKDALDSDIAQDQV</sequence>
<gene>
    <name evidence="1" type="ORF">NGAL_HAMBI1145_56940</name>
</gene>
<proteinExistence type="predicted"/>
<reference evidence="1 2" key="1">
    <citation type="submission" date="2014-08" db="EMBL/GenBank/DDBJ databases">
        <authorList>
            <person name="Chen Y.-H."/>
        </authorList>
    </citation>
    <scope>NUCLEOTIDE SEQUENCE [LARGE SCALE GENOMIC DNA]</scope>
</reference>
<organism evidence="1 2">
    <name type="scientific">Neorhizobium galegae bv. officinalis</name>
    <dbReference type="NCBI Taxonomy" id="323656"/>
    <lineage>
        <taxon>Bacteria</taxon>
        <taxon>Pseudomonadati</taxon>
        <taxon>Pseudomonadota</taxon>
        <taxon>Alphaproteobacteria</taxon>
        <taxon>Hyphomicrobiales</taxon>
        <taxon>Rhizobiaceae</taxon>
        <taxon>Rhizobium/Agrobacterium group</taxon>
        <taxon>Neorhizobium</taxon>
    </lineage>
</organism>
<dbReference type="OrthoDB" id="8117296at2"/>
<accession>A0A0T7G1C9</accession>